<feature type="domain" description="NAD-dependent epimerase/dehydratase" evidence="3">
    <location>
        <begin position="1"/>
        <end position="227"/>
    </location>
</feature>
<dbReference type="RefSeq" id="WP_189055254.1">
    <property type="nucleotide sequence ID" value="NZ_BMMK01000004.1"/>
</dbReference>
<dbReference type="GO" id="GO:0000271">
    <property type="term" value="P:polysaccharide biosynthetic process"/>
    <property type="evidence" value="ECO:0007669"/>
    <property type="project" value="TreeGrafter"/>
</dbReference>
<dbReference type="Pfam" id="PF01041">
    <property type="entry name" value="DegT_DnrJ_EryC1"/>
    <property type="match status" value="1"/>
</dbReference>
<dbReference type="Gene3D" id="3.40.50.720">
    <property type="entry name" value="NAD(P)-binding Rossmann-like Domain"/>
    <property type="match status" value="1"/>
</dbReference>
<dbReference type="GO" id="GO:0030170">
    <property type="term" value="F:pyridoxal phosphate binding"/>
    <property type="evidence" value="ECO:0007669"/>
    <property type="project" value="TreeGrafter"/>
</dbReference>
<name>A0A8J3CAN3_9PSEU</name>
<dbReference type="Gene3D" id="3.40.640.10">
    <property type="entry name" value="Type I PLP-dependent aspartate aminotransferase-like (Major domain)"/>
    <property type="match status" value="1"/>
</dbReference>
<protein>
    <recommendedName>
        <fullName evidence="3">NAD-dependent epimerase/dehydratase domain-containing protein</fullName>
    </recommendedName>
</protein>
<dbReference type="InterPro" id="IPR015421">
    <property type="entry name" value="PyrdxlP-dep_Trfase_major"/>
</dbReference>
<dbReference type="SUPFAM" id="SSF51735">
    <property type="entry name" value="NAD(P)-binding Rossmann-fold domains"/>
    <property type="match status" value="1"/>
</dbReference>
<evidence type="ECO:0000313" key="4">
    <source>
        <dbReference type="EMBL" id="GGM45067.1"/>
    </source>
</evidence>
<dbReference type="PANTHER" id="PTHR30244">
    <property type="entry name" value="TRANSAMINASE"/>
    <property type="match status" value="1"/>
</dbReference>
<keyword evidence="2" id="KW-0663">Pyridoxal phosphate</keyword>
<reference evidence="4" key="1">
    <citation type="journal article" date="2014" name="Int. J. Syst. Evol. Microbiol.">
        <title>Complete genome sequence of Corynebacterium casei LMG S-19264T (=DSM 44701T), isolated from a smear-ripened cheese.</title>
        <authorList>
            <consortium name="US DOE Joint Genome Institute (JGI-PGF)"/>
            <person name="Walter F."/>
            <person name="Albersmeier A."/>
            <person name="Kalinowski J."/>
            <person name="Ruckert C."/>
        </authorList>
    </citation>
    <scope>NUCLEOTIDE SEQUENCE</scope>
    <source>
        <strain evidence="4">CGMCC 4.5737</strain>
    </source>
</reference>
<dbReference type="Pfam" id="PF01370">
    <property type="entry name" value="Epimerase"/>
    <property type="match status" value="1"/>
</dbReference>
<dbReference type="InterPro" id="IPR015422">
    <property type="entry name" value="PyrdxlP-dep_Trfase_small"/>
</dbReference>
<dbReference type="InterPro" id="IPR001509">
    <property type="entry name" value="Epimerase_deHydtase"/>
</dbReference>
<evidence type="ECO:0000256" key="2">
    <source>
        <dbReference type="RuleBase" id="RU004508"/>
    </source>
</evidence>
<dbReference type="EMBL" id="BMMK01000004">
    <property type="protein sequence ID" value="GGM45067.1"/>
    <property type="molecule type" value="Genomic_DNA"/>
</dbReference>
<evidence type="ECO:0000256" key="1">
    <source>
        <dbReference type="ARBA" id="ARBA00001933"/>
    </source>
</evidence>
<dbReference type="SUPFAM" id="SSF53383">
    <property type="entry name" value="PLP-dependent transferases"/>
    <property type="match status" value="1"/>
</dbReference>
<dbReference type="CDD" id="cd08946">
    <property type="entry name" value="SDR_e"/>
    <property type="match status" value="1"/>
</dbReference>
<dbReference type="InterPro" id="IPR036291">
    <property type="entry name" value="NAD(P)-bd_dom_sf"/>
</dbReference>
<comment type="caution">
    <text evidence="4">The sequence shown here is derived from an EMBL/GenBank/DDBJ whole genome shotgun (WGS) entry which is preliminary data.</text>
</comment>
<proteinExistence type="inferred from homology"/>
<evidence type="ECO:0000313" key="5">
    <source>
        <dbReference type="Proteomes" id="UP000637578"/>
    </source>
</evidence>
<dbReference type="AlphaFoldDB" id="A0A8J3CAN3"/>
<dbReference type="PANTHER" id="PTHR30244:SF34">
    <property type="entry name" value="DTDP-4-AMINO-4,6-DIDEOXYGALACTOSE TRANSAMINASE"/>
    <property type="match status" value="1"/>
</dbReference>
<dbReference type="InterPro" id="IPR000653">
    <property type="entry name" value="DegT/StrS_aminotransferase"/>
</dbReference>
<dbReference type="Proteomes" id="UP000637578">
    <property type="component" value="Unassembled WGS sequence"/>
</dbReference>
<comment type="cofactor">
    <cofactor evidence="1">
        <name>pyridoxal 5'-phosphate</name>
        <dbReference type="ChEBI" id="CHEBI:597326"/>
    </cofactor>
</comment>
<dbReference type="Gene3D" id="3.90.1150.10">
    <property type="entry name" value="Aspartate Aminotransferase, domain 1"/>
    <property type="match status" value="1"/>
</dbReference>
<organism evidence="4 5">
    <name type="scientific">Longimycelium tulufanense</name>
    <dbReference type="NCBI Taxonomy" id="907463"/>
    <lineage>
        <taxon>Bacteria</taxon>
        <taxon>Bacillati</taxon>
        <taxon>Actinomycetota</taxon>
        <taxon>Actinomycetes</taxon>
        <taxon>Pseudonocardiales</taxon>
        <taxon>Pseudonocardiaceae</taxon>
        <taxon>Longimycelium</taxon>
    </lineage>
</organism>
<dbReference type="CDD" id="cd00616">
    <property type="entry name" value="AHBA_syn"/>
    <property type="match status" value="1"/>
</dbReference>
<keyword evidence="5" id="KW-1185">Reference proteome</keyword>
<reference evidence="4" key="2">
    <citation type="submission" date="2020-09" db="EMBL/GenBank/DDBJ databases">
        <authorList>
            <person name="Sun Q."/>
            <person name="Zhou Y."/>
        </authorList>
    </citation>
    <scope>NUCLEOTIDE SEQUENCE</scope>
    <source>
        <strain evidence="4">CGMCC 4.5737</strain>
    </source>
</reference>
<accession>A0A8J3CAN3</accession>
<sequence>MLVTGAGGYVGALLVPQLLRLGYRVIALDTFYFGTKVLFPVAAHPRLQLVRGDVRTIDPALLDGVEAVISLAAISNDPSGALSARWTFEVNTHATLRLAEAARTSGVRRFLHASSCSVYGCGGDNIVSETSPVAPLSVYAQSKVTAEQELAQLDTETFRTVSLRKATLYGASPRMRLDLVVNTMTAAALLHGRITVDGDGTQWRPLLHVRDAVRAYLACLAIPDAELPRAAVFNVLGRNTTIGDLACRISDAVGSCPIHHAGSTADPRSYRVNGDRFEKVTGFVAEYSLTHGVRDVHAALAGLRAEALNHPWYSTVATLKALLHRPAAAGGEPVRRHPLPFALPSLGTEEEHEVLDTLRSAWLTTGPKVKRFEQRCADYLGVRHAIALNSCTGALHVALAAAGIGPGDEVITSPITWPATTNVIHHLGATPVFADVEPDTLNLDPQQVERAVTPKTKAIVPVHMAGQPCDMDALGDIAHHHGLVVIEDAAHALGAHYKGTPVGRLSTATAFSFYPTKNITAIEGGLLATEDDSLAEHARILSSHGITRDAWRRYSTTGSPHWQLIEPGYKYNMTDVQASVGLHQLPRLEGFIAIRERYAAFYDEHLAGIPALMPLARRAYARHAHHLYIVQLDLRRLPLTRDEFIQALRAEGIATGIHFPSLHLQPYYQQQHEIPEDALPVARDISSRIVSLPLYPTMAADDLHDVVTAIKKVITAYAA</sequence>
<evidence type="ECO:0000259" key="3">
    <source>
        <dbReference type="Pfam" id="PF01370"/>
    </source>
</evidence>
<comment type="similarity">
    <text evidence="2">Belongs to the DegT/DnrJ/EryC1 family.</text>
</comment>
<gene>
    <name evidence="4" type="ORF">GCM10012275_15160</name>
</gene>
<dbReference type="InterPro" id="IPR015424">
    <property type="entry name" value="PyrdxlP-dep_Trfase"/>
</dbReference>
<dbReference type="GO" id="GO:0008483">
    <property type="term" value="F:transaminase activity"/>
    <property type="evidence" value="ECO:0007669"/>
    <property type="project" value="TreeGrafter"/>
</dbReference>